<keyword evidence="6" id="KW-1185">Reference proteome</keyword>
<protein>
    <submittedName>
        <fullName evidence="5">Transcriptional regulator</fullName>
    </submittedName>
</protein>
<evidence type="ECO:0000256" key="2">
    <source>
        <dbReference type="ARBA" id="ARBA00023015"/>
    </source>
</evidence>
<organism evidence="5 6">
    <name type="scientific">Nocardioides massiliensis</name>
    <dbReference type="NCBI Taxonomy" id="1325935"/>
    <lineage>
        <taxon>Bacteria</taxon>
        <taxon>Bacillati</taxon>
        <taxon>Actinomycetota</taxon>
        <taxon>Actinomycetes</taxon>
        <taxon>Propionibacteriales</taxon>
        <taxon>Nocardioidaceae</taxon>
        <taxon>Nocardioides</taxon>
    </lineage>
</organism>
<name>A0ABT9NQE6_9ACTN</name>
<reference evidence="5 6" key="1">
    <citation type="submission" date="2023-07" db="EMBL/GenBank/DDBJ databases">
        <title>Sequencing the genomes of 1000 actinobacteria strains.</title>
        <authorList>
            <person name="Klenk H.-P."/>
        </authorList>
    </citation>
    <scope>NUCLEOTIDE SEQUENCE [LARGE SCALE GENOMIC DNA]</scope>
    <source>
        <strain evidence="5 6">GD13</strain>
    </source>
</reference>
<dbReference type="InterPro" id="IPR036388">
    <property type="entry name" value="WH-like_DNA-bd_sf"/>
</dbReference>
<evidence type="ECO:0000313" key="5">
    <source>
        <dbReference type="EMBL" id="MDP9822651.1"/>
    </source>
</evidence>
<dbReference type="SUPFAM" id="SSF46785">
    <property type="entry name" value="Winged helix' DNA-binding domain"/>
    <property type="match status" value="1"/>
</dbReference>
<comment type="similarity">
    <text evidence="1">Belongs to the BlaI transcriptional regulatory family.</text>
</comment>
<dbReference type="Gene3D" id="6.10.140.850">
    <property type="match status" value="1"/>
</dbReference>
<evidence type="ECO:0000256" key="4">
    <source>
        <dbReference type="ARBA" id="ARBA00023163"/>
    </source>
</evidence>
<proteinExistence type="inferred from homology"/>
<dbReference type="InterPro" id="IPR036390">
    <property type="entry name" value="WH_DNA-bd_sf"/>
</dbReference>
<comment type="caution">
    <text evidence="5">The sequence shown here is derived from an EMBL/GenBank/DDBJ whole genome shotgun (WGS) entry which is preliminary data.</text>
</comment>
<dbReference type="InterPro" id="IPR005650">
    <property type="entry name" value="BlaI_family"/>
</dbReference>
<keyword evidence="3" id="KW-0238">DNA-binding</keyword>
<keyword evidence="2" id="KW-0805">Transcription regulation</keyword>
<gene>
    <name evidence="5" type="ORF">J2S59_002460</name>
</gene>
<evidence type="ECO:0000256" key="3">
    <source>
        <dbReference type="ARBA" id="ARBA00023125"/>
    </source>
</evidence>
<accession>A0ABT9NQE6</accession>
<evidence type="ECO:0000313" key="6">
    <source>
        <dbReference type="Proteomes" id="UP001240447"/>
    </source>
</evidence>
<evidence type="ECO:0000256" key="1">
    <source>
        <dbReference type="ARBA" id="ARBA00011046"/>
    </source>
</evidence>
<dbReference type="Pfam" id="PF03965">
    <property type="entry name" value="Penicillinase_R"/>
    <property type="match status" value="1"/>
</dbReference>
<dbReference type="RefSeq" id="WP_068120245.1">
    <property type="nucleotide sequence ID" value="NZ_CCXJ01000248.1"/>
</dbReference>
<sequence length="150" mass="16123">MAADVSETASGSARGARVGDLEKAVLDVLWDSPRRSSSSRSPDDESRPWRTVRDVFAVIEAERPIAYTTVMTVLARMAKKGLVEQHRQGKAYLYRAAGSRGEMAADLMRQALGSVADDAGGARDALVAFVGEASEEERAALREALARLEG</sequence>
<dbReference type="Gene3D" id="1.10.10.10">
    <property type="entry name" value="Winged helix-like DNA-binding domain superfamily/Winged helix DNA-binding domain"/>
    <property type="match status" value="1"/>
</dbReference>
<dbReference type="Proteomes" id="UP001240447">
    <property type="component" value="Unassembled WGS sequence"/>
</dbReference>
<dbReference type="EMBL" id="JAUSQM010000001">
    <property type="protein sequence ID" value="MDP9822651.1"/>
    <property type="molecule type" value="Genomic_DNA"/>
</dbReference>
<keyword evidence="4" id="KW-0804">Transcription</keyword>